<keyword evidence="3" id="KW-1185">Reference proteome</keyword>
<keyword evidence="1" id="KW-0677">Repeat</keyword>
<evidence type="ECO:0000313" key="2">
    <source>
        <dbReference type="EMBL" id="TNV79028.1"/>
    </source>
</evidence>
<dbReference type="EMBL" id="RRYP01009489">
    <property type="protein sequence ID" value="TNV79028.1"/>
    <property type="molecule type" value="Genomic_DNA"/>
</dbReference>
<sequence length="172" mass="20121">MSTQSRADTFNHIRVRPTPPFIAIIHSPDEHIEQLRLLLGPFDFGRTPDYYLDKYQERKPPVHTKSYTYDGEYANALKEGRGVLVSRLGSLYEGWFKGDRFHFRGRMIWQDGTVYEGEWEDDRQHGHGVYRLINGNRWEGRFKKGGPVGKGKYVTIDGFEDERNFGENCIIF</sequence>
<dbReference type="AlphaFoldDB" id="A0A8J8NPE9"/>
<organism evidence="2 3">
    <name type="scientific">Halteria grandinella</name>
    <dbReference type="NCBI Taxonomy" id="5974"/>
    <lineage>
        <taxon>Eukaryota</taxon>
        <taxon>Sar</taxon>
        <taxon>Alveolata</taxon>
        <taxon>Ciliophora</taxon>
        <taxon>Intramacronucleata</taxon>
        <taxon>Spirotrichea</taxon>
        <taxon>Stichotrichia</taxon>
        <taxon>Sporadotrichida</taxon>
        <taxon>Halteriidae</taxon>
        <taxon>Halteria</taxon>
    </lineage>
</organism>
<reference evidence="2" key="1">
    <citation type="submission" date="2019-06" db="EMBL/GenBank/DDBJ databases">
        <authorList>
            <person name="Zheng W."/>
        </authorList>
    </citation>
    <scope>NUCLEOTIDE SEQUENCE</scope>
    <source>
        <strain evidence="2">QDHG01</strain>
    </source>
</reference>
<dbReference type="PANTHER" id="PTHR43215">
    <property type="entry name" value="RADIAL SPOKE HEAD 1 HOMOLOG"/>
    <property type="match status" value="1"/>
</dbReference>
<dbReference type="SUPFAM" id="SSF82185">
    <property type="entry name" value="Histone H3 K4-specific methyltransferase SET7/9 N-terminal domain"/>
    <property type="match status" value="1"/>
</dbReference>
<proteinExistence type="predicted"/>
<evidence type="ECO:0000313" key="3">
    <source>
        <dbReference type="Proteomes" id="UP000785679"/>
    </source>
</evidence>
<dbReference type="SMART" id="SM00698">
    <property type="entry name" value="MORN"/>
    <property type="match status" value="4"/>
</dbReference>
<name>A0A8J8NPE9_HALGN</name>
<dbReference type="Pfam" id="PF02493">
    <property type="entry name" value="MORN"/>
    <property type="match status" value="4"/>
</dbReference>
<comment type="caution">
    <text evidence="2">The sequence shown here is derived from an EMBL/GenBank/DDBJ whole genome shotgun (WGS) entry which is preliminary data.</text>
</comment>
<evidence type="ECO:0008006" key="4">
    <source>
        <dbReference type="Google" id="ProtNLM"/>
    </source>
</evidence>
<dbReference type="InterPro" id="IPR003409">
    <property type="entry name" value="MORN"/>
</dbReference>
<dbReference type="PANTHER" id="PTHR43215:SF14">
    <property type="entry name" value="RADIAL SPOKE HEAD 1 HOMOLOG"/>
    <property type="match status" value="1"/>
</dbReference>
<evidence type="ECO:0000256" key="1">
    <source>
        <dbReference type="ARBA" id="ARBA00022737"/>
    </source>
</evidence>
<dbReference type="Gene3D" id="2.20.110.10">
    <property type="entry name" value="Histone H3 K4-specific methyltransferase SET7/9 N-terminal domain"/>
    <property type="match status" value="1"/>
</dbReference>
<protein>
    <recommendedName>
        <fullName evidence="4">MORN repeat-containing protein</fullName>
    </recommendedName>
</protein>
<gene>
    <name evidence="2" type="ORF">FGO68_gene30</name>
</gene>
<accession>A0A8J8NPE9</accession>
<dbReference type="Proteomes" id="UP000785679">
    <property type="component" value="Unassembled WGS sequence"/>
</dbReference>
<dbReference type="OrthoDB" id="296831at2759"/>